<organism evidence="1 2">
    <name type="scientific">Gordonia phage Syleon</name>
    <dbReference type="NCBI Taxonomy" id="2653718"/>
    <lineage>
        <taxon>Viruses</taxon>
        <taxon>Duplodnaviria</taxon>
        <taxon>Heunggongvirae</taxon>
        <taxon>Uroviricota</taxon>
        <taxon>Caudoviricetes</taxon>
        <taxon>Deeyouvirinae</taxon>
        <taxon>Octobienvirus</taxon>
        <taxon>Octobienvirus syleon</taxon>
    </lineage>
</organism>
<protein>
    <submittedName>
        <fullName evidence="1">Uncharacterized protein</fullName>
    </submittedName>
</protein>
<dbReference type="GeneID" id="70081296"/>
<dbReference type="RefSeq" id="YP_010246731.1">
    <property type="nucleotide sequence ID" value="NC_060137.1"/>
</dbReference>
<gene>
    <name evidence="1" type="primary">72</name>
    <name evidence="1" type="ORF">SEA_SYLEON_72</name>
</gene>
<evidence type="ECO:0000313" key="2">
    <source>
        <dbReference type="Proteomes" id="UP000346466"/>
    </source>
</evidence>
<accession>A0A5Q2WBG1</accession>
<proteinExistence type="predicted"/>
<keyword evidence="2" id="KW-1185">Reference proteome</keyword>
<name>A0A5Q2WBG1_9CAUD</name>
<evidence type="ECO:0000313" key="1">
    <source>
        <dbReference type="EMBL" id="QGH75801.1"/>
    </source>
</evidence>
<sequence>MCDVCFHPIPSTDVDALSYRHSWCTPKTAKGRGAAAKQTEQLEEGLI</sequence>
<reference evidence="1 2" key="1">
    <citation type="submission" date="2019-09" db="EMBL/GenBank/DDBJ databases">
        <authorList>
            <person name="Falcon-Lizardi N."/>
            <person name="Rios-Rosa Y."/>
            <person name="Rivera-Cruz A."/>
            <person name="Rivera-Espinal N.S."/>
            <person name="Rodriguez-Cotto F.E."/>
            <person name="Rosa-Flores A.N."/>
            <person name="Rubin M.R."/>
            <person name="Vazquez E."/>
            <person name="Molloy S.D."/>
            <person name="Garlena R.A."/>
            <person name="Russell D.A."/>
            <person name="Pope W.H."/>
            <person name="Jacobs-Sera D."/>
            <person name="Hatfull G.F."/>
        </authorList>
    </citation>
    <scope>NUCLEOTIDE SEQUENCE [LARGE SCALE GENOMIC DNA]</scope>
</reference>
<dbReference type="Proteomes" id="UP000346466">
    <property type="component" value="Segment"/>
</dbReference>
<dbReference type="KEGG" id="vg:70081296"/>
<dbReference type="EMBL" id="MN444870">
    <property type="protein sequence ID" value="QGH75801.1"/>
    <property type="molecule type" value="Genomic_DNA"/>
</dbReference>